<dbReference type="GO" id="GO:0006281">
    <property type="term" value="P:DNA repair"/>
    <property type="evidence" value="ECO:0007669"/>
    <property type="project" value="UniProtKB-KW"/>
</dbReference>
<evidence type="ECO:0000256" key="8">
    <source>
        <dbReference type="ARBA" id="ARBA00022840"/>
    </source>
</evidence>
<proteinExistence type="inferred from homology"/>
<evidence type="ECO:0000313" key="15">
    <source>
        <dbReference type="EMBL" id="PJA42978.1"/>
    </source>
</evidence>
<keyword evidence="9" id="KW-0233">DNA recombination</keyword>
<dbReference type="EMBL" id="PFWW01000013">
    <property type="protein sequence ID" value="PJA42978.1"/>
    <property type="molecule type" value="Genomic_DNA"/>
</dbReference>
<evidence type="ECO:0000256" key="12">
    <source>
        <dbReference type="ARBA" id="ARBA00034003"/>
    </source>
</evidence>
<dbReference type="AlphaFoldDB" id="A0A2M7XA00"/>
<evidence type="ECO:0000256" key="10">
    <source>
        <dbReference type="ARBA" id="ARBA00023204"/>
    </source>
</evidence>
<dbReference type="InterPro" id="IPR012340">
    <property type="entry name" value="NA-bd_OB-fold"/>
</dbReference>
<accession>A0A2M7XA00</accession>
<keyword evidence="10" id="KW-0234">DNA repair</keyword>
<evidence type="ECO:0000256" key="13">
    <source>
        <dbReference type="RuleBase" id="RU004196"/>
    </source>
</evidence>
<evidence type="ECO:0000313" key="16">
    <source>
        <dbReference type="Proteomes" id="UP000230484"/>
    </source>
</evidence>
<evidence type="ECO:0000256" key="1">
    <source>
        <dbReference type="ARBA" id="ARBA00007572"/>
    </source>
</evidence>
<dbReference type="PROSITE" id="PS50160">
    <property type="entry name" value="DNA_LIGASE_A3"/>
    <property type="match status" value="1"/>
</dbReference>
<comment type="catalytic activity">
    <reaction evidence="12">
        <text>ATP + (deoxyribonucleotide)n-3'-hydroxyl + 5'-phospho-(deoxyribonucleotide)m = (deoxyribonucleotide)n+m + AMP + diphosphate.</text>
        <dbReference type="EC" id="6.5.1.1"/>
    </reaction>
</comment>
<organism evidence="15 16">
    <name type="scientific">Candidatus Woesebacteria bacterium CG_4_9_14_3_um_filter_39_10</name>
    <dbReference type="NCBI Taxonomy" id="1975056"/>
    <lineage>
        <taxon>Bacteria</taxon>
        <taxon>Candidatus Woeseibacteriota</taxon>
    </lineage>
</organism>
<dbReference type="GO" id="GO:0051301">
    <property type="term" value="P:cell division"/>
    <property type="evidence" value="ECO:0007669"/>
    <property type="project" value="UniProtKB-KW"/>
</dbReference>
<dbReference type="GO" id="GO:0006310">
    <property type="term" value="P:DNA recombination"/>
    <property type="evidence" value="ECO:0007669"/>
    <property type="project" value="UniProtKB-KW"/>
</dbReference>
<dbReference type="GO" id="GO:0003910">
    <property type="term" value="F:DNA ligase (ATP) activity"/>
    <property type="evidence" value="ECO:0007669"/>
    <property type="project" value="UniProtKB-EC"/>
</dbReference>
<keyword evidence="8" id="KW-0067">ATP-binding</keyword>
<keyword evidence="3" id="KW-0436">Ligase</keyword>
<dbReference type="SUPFAM" id="SSF50249">
    <property type="entry name" value="Nucleic acid-binding proteins"/>
    <property type="match status" value="1"/>
</dbReference>
<evidence type="ECO:0000256" key="3">
    <source>
        <dbReference type="ARBA" id="ARBA00022598"/>
    </source>
</evidence>
<dbReference type="SUPFAM" id="SSF56091">
    <property type="entry name" value="DNA ligase/mRNA capping enzyme, catalytic domain"/>
    <property type="match status" value="1"/>
</dbReference>
<dbReference type="InterPro" id="IPR012308">
    <property type="entry name" value="DNA_ligase_ATP-dep_N"/>
</dbReference>
<feature type="domain" description="ATP-dependent DNA ligase family profile" evidence="14">
    <location>
        <begin position="324"/>
        <end position="446"/>
    </location>
</feature>
<dbReference type="InterPro" id="IPR012309">
    <property type="entry name" value="DNA_ligase_ATP-dep_C"/>
</dbReference>
<comment type="caution">
    <text evidence="15">The sequence shown here is derived from an EMBL/GenBank/DDBJ whole genome shotgun (WGS) entry which is preliminary data.</text>
</comment>
<dbReference type="InterPro" id="IPR036599">
    <property type="entry name" value="DNA_ligase_N_sf"/>
</dbReference>
<evidence type="ECO:0000256" key="5">
    <source>
        <dbReference type="ARBA" id="ARBA00022705"/>
    </source>
</evidence>
<dbReference type="GO" id="GO:0003677">
    <property type="term" value="F:DNA binding"/>
    <property type="evidence" value="ECO:0007669"/>
    <property type="project" value="InterPro"/>
</dbReference>
<dbReference type="Proteomes" id="UP000230484">
    <property type="component" value="Unassembled WGS sequence"/>
</dbReference>
<gene>
    <name evidence="15" type="ORF">CO176_00745</name>
</gene>
<evidence type="ECO:0000256" key="11">
    <source>
        <dbReference type="ARBA" id="ARBA00023306"/>
    </source>
</evidence>
<comment type="similarity">
    <text evidence="1 13">Belongs to the ATP-dependent DNA ligase family.</text>
</comment>
<keyword evidence="7" id="KW-0227">DNA damage</keyword>
<dbReference type="InterPro" id="IPR000977">
    <property type="entry name" value="DNA_ligase_ATP-dep"/>
</dbReference>
<dbReference type="InterPro" id="IPR050191">
    <property type="entry name" value="ATP-dep_DNA_ligase"/>
</dbReference>
<evidence type="ECO:0000256" key="7">
    <source>
        <dbReference type="ARBA" id="ARBA00022763"/>
    </source>
</evidence>
<protein>
    <recommendedName>
        <fullName evidence="2">DNA ligase (ATP)</fullName>
        <ecNumber evidence="2">6.5.1.1</ecNumber>
    </recommendedName>
</protein>
<evidence type="ECO:0000256" key="6">
    <source>
        <dbReference type="ARBA" id="ARBA00022741"/>
    </source>
</evidence>
<evidence type="ECO:0000256" key="9">
    <source>
        <dbReference type="ARBA" id="ARBA00023172"/>
    </source>
</evidence>
<dbReference type="Pfam" id="PF04675">
    <property type="entry name" value="DNA_ligase_A_N"/>
    <property type="match status" value="1"/>
</dbReference>
<dbReference type="GO" id="GO:0005524">
    <property type="term" value="F:ATP binding"/>
    <property type="evidence" value="ECO:0007669"/>
    <property type="project" value="UniProtKB-KW"/>
</dbReference>
<dbReference type="Gene3D" id="3.30.470.30">
    <property type="entry name" value="DNA ligase/mRNA capping enzyme"/>
    <property type="match status" value="1"/>
</dbReference>
<dbReference type="GO" id="GO:0071897">
    <property type="term" value="P:DNA biosynthetic process"/>
    <property type="evidence" value="ECO:0007669"/>
    <property type="project" value="InterPro"/>
</dbReference>
<keyword evidence="4" id="KW-0132">Cell division</keyword>
<evidence type="ECO:0000259" key="14">
    <source>
        <dbReference type="PROSITE" id="PS50160"/>
    </source>
</evidence>
<keyword evidence="5" id="KW-0235">DNA replication</keyword>
<keyword evidence="6" id="KW-0547">Nucleotide-binding</keyword>
<dbReference type="PANTHER" id="PTHR45674">
    <property type="entry name" value="DNA LIGASE 1/3 FAMILY MEMBER"/>
    <property type="match status" value="1"/>
</dbReference>
<name>A0A2M7XA00_9BACT</name>
<keyword evidence="11" id="KW-0131">Cell cycle</keyword>
<sequence length="567" mass="64436">MLFKELSSYLERLEKTASRIEITKILSELFKKTLSGEIDKVCYLVLGGLAPNYEGVILNIAEKMMFRVLAKAYNKDISGVIKTYKKKGDLGLVAFSFAKANGGKLSVFEVHSELMKVAREGGEGSQERRIEILSNLLKNLDPLSSKFVSRIPVGRLRLGFSDKTVLDALSWMEAGDKSLKPQLEKAYQVFPDVGLLARKVKEKGVKKACRGILPVVGIPVLPMLSQRIKSPTEMIEKMGEVDVEPKLDGLRILIHFVRGKFVKAFTRNLNETSRMFPELTKIEKFVNCDSAIFDCEAVGLDEETKLMANFQTTMTRRRKHDIGETSKKVSIDFFIFDVISKDGKNLMDKNYLERRKILEETVRLGGPFKLVDYEVTKNPERINKLYKKRIKEGYEGIMVKRVNSGYIPGRTGWRWVKMKQGEEAKGKLSDTMDVVVMGYTVGRGKRVSFGVGQFLVGVKDGDKIKTTSKIGTGLTDEEFREMNRRLKNLRTKEQPKEYEVHKNYTPDFWVIPSLVVEIAADEITKSPTHTAGIALRFPRLVRFRDDRSPNDATTLKELKRLFDLQMA</sequence>
<dbReference type="SUPFAM" id="SSF117018">
    <property type="entry name" value="ATP-dependent DNA ligase DNA-binding domain"/>
    <property type="match status" value="1"/>
</dbReference>
<dbReference type="Gene3D" id="2.40.50.140">
    <property type="entry name" value="Nucleic acid-binding proteins"/>
    <property type="match status" value="1"/>
</dbReference>
<dbReference type="PANTHER" id="PTHR45674:SF4">
    <property type="entry name" value="DNA LIGASE 1"/>
    <property type="match status" value="1"/>
</dbReference>
<dbReference type="Pfam" id="PF04679">
    <property type="entry name" value="DNA_ligase_A_C"/>
    <property type="match status" value="1"/>
</dbReference>
<dbReference type="Gene3D" id="1.10.3260.10">
    <property type="entry name" value="DNA ligase, ATP-dependent, N-terminal domain"/>
    <property type="match status" value="1"/>
</dbReference>
<dbReference type="GO" id="GO:0006273">
    <property type="term" value="P:lagging strand elongation"/>
    <property type="evidence" value="ECO:0007669"/>
    <property type="project" value="TreeGrafter"/>
</dbReference>
<dbReference type="NCBIfam" id="TIGR00574">
    <property type="entry name" value="dnl1"/>
    <property type="match status" value="1"/>
</dbReference>
<evidence type="ECO:0000256" key="2">
    <source>
        <dbReference type="ARBA" id="ARBA00012727"/>
    </source>
</evidence>
<reference evidence="16" key="1">
    <citation type="submission" date="2017-09" db="EMBL/GenBank/DDBJ databases">
        <title>Depth-based differentiation of microbial function through sediment-hosted aquifers and enrichment of novel symbionts in the deep terrestrial subsurface.</title>
        <authorList>
            <person name="Probst A.J."/>
            <person name="Ladd B."/>
            <person name="Jarett J.K."/>
            <person name="Geller-Mcgrath D.E."/>
            <person name="Sieber C.M.K."/>
            <person name="Emerson J.B."/>
            <person name="Anantharaman K."/>
            <person name="Thomas B.C."/>
            <person name="Malmstrom R."/>
            <person name="Stieglmeier M."/>
            <person name="Klingl A."/>
            <person name="Woyke T."/>
            <person name="Ryan C.M."/>
            <person name="Banfield J.F."/>
        </authorList>
    </citation>
    <scope>NUCLEOTIDE SEQUENCE [LARGE SCALE GENOMIC DNA]</scope>
</reference>
<evidence type="ECO:0000256" key="4">
    <source>
        <dbReference type="ARBA" id="ARBA00022618"/>
    </source>
</evidence>
<dbReference type="InterPro" id="IPR012310">
    <property type="entry name" value="DNA_ligase_ATP-dep_cent"/>
</dbReference>
<dbReference type="EC" id="6.5.1.1" evidence="2"/>
<dbReference type="Pfam" id="PF01068">
    <property type="entry name" value="DNA_ligase_A_M"/>
    <property type="match status" value="1"/>
</dbReference>